<organism evidence="1 2">
    <name type="scientific">Elysia crispata</name>
    <name type="common">lettuce slug</name>
    <dbReference type="NCBI Taxonomy" id="231223"/>
    <lineage>
        <taxon>Eukaryota</taxon>
        <taxon>Metazoa</taxon>
        <taxon>Spiralia</taxon>
        <taxon>Lophotrochozoa</taxon>
        <taxon>Mollusca</taxon>
        <taxon>Gastropoda</taxon>
        <taxon>Heterobranchia</taxon>
        <taxon>Euthyneura</taxon>
        <taxon>Panpulmonata</taxon>
        <taxon>Sacoglossa</taxon>
        <taxon>Placobranchoidea</taxon>
        <taxon>Plakobranchidae</taxon>
        <taxon>Elysia</taxon>
    </lineage>
</organism>
<comment type="caution">
    <text evidence="1">The sequence shown here is derived from an EMBL/GenBank/DDBJ whole genome shotgun (WGS) entry which is preliminary data.</text>
</comment>
<reference evidence="1" key="1">
    <citation type="journal article" date="2023" name="G3 (Bethesda)">
        <title>A reference genome for the long-term kleptoplast-retaining sea slug Elysia crispata morphotype clarki.</title>
        <authorList>
            <person name="Eastman K.E."/>
            <person name="Pendleton A.L."/>
            <person name="Shaikh M.A."/>
            <person name="Suttiyut T."/>
            <person name="Ogas R."/>
            <person name="Tomko P."/>
            <person name="Gavelis G."/>
            <person name="Widhalm J.R."/>
            <person name="Wisecaver J.H."/>
        </authorList>
    </citation>
    <scope>NUCLEOTIDE SEQUENCE</scope>
    <source>
        <strain evidence="1">ECLA1</strain>
    </source>
</reference>
<evidence type="ECO:0000313" key="1">
    <source>
        <dbReference type="EMBL" id="KAK3772391.1"/>
    </source>
</evidence>
<accession>A0AAE0ZP35</accession>
<gene>
    <name evidence="1" type="ORF">RRG08_031415</name>
</gene>
<proteinExistence type="predicted"/>
<dbReference type="AlphaFoldDB" id="A0AAE0ZP35"/>
<sequence length="80" mass="9269">MKHALPHFRPFIIREEEPSAGTRWKKCLSKFENLVTAMDITSEVRKKALLVHYKGDEIYDLIDTFPAASRETNASFSQKK</sequence>
<protein>
    <submittedName>
        <fullName evidence="1">Uncharacterized protein</fullName>
    </submittedName>
</protein>
<dbReference type="EMBL" id="JAWDGP010003624">
    <property type="protein sequence ID" value="KAK3772391.1"/>
    <property type="molecule type" value="Genomic_DNA"/>
</dbReference>
<dbReference type="Proteomes" id="UP001283361">
    <property type="component" value="Unassembled WGS sequence"/>
</dbReference>
<name>A0AAE0ZP35_9GAST</name>
<keyword evidence="2" id="KW-1185">Reference proteome</keyword>
<evidence type="ECO:0000313" key="2">
    <source>
        <dbReference type="Proteomes" id="UP001283361"/>
    </source>
</evidence>